<comment type="caution">
    <text evidence="2">The sequence shown here is derived from an EMBL/GenBank/DDBJ whole genome shotgun (WGS) entry which is preliminary data.</text>
</comment>
<keyword evidence="3" id="KW-1185">Reference proteome</keyword>
<sequence length="68" mass="7885">MHYTVDIVIAILLTFSVYSMYLSLVSEATRNRLHSLSGMDSLKHMDDSEYKNLLLTDNYGLDLRWNCP</sequence>
<dbReference type="InParanoid" id="A0A1Y1YHS7"/>
<organism evidence="2 3">
    <name type="scientific">Basidiobolus meristosporus CBS 931.73</name>
    <dbReference type="NCBI Taxonomy" id="1314790"/>
    <lineage>
        <taxon>Eukaryota</taxon>
        <taxon>Fungi</taxon>
        <taxon>Fungi incertae sedis</taxon>
        <taxon>Zoopagomycota</taxon>
        <taxon>Entomophthoromycotina</taxon>
        <taxon>Basidiobolomycetes</taxon>
        <taxon>Basidiobolales</taxon>
        <taxon>Basidiobolaceae</taxon>
        <taxon>Basidiobolus</taxon>
    </lineage>
</organism>
<protein>
    <recommendedName>
        <fullName evidence="4">Sphingomyelin synthase-like domain-containing protein</fullName>
    </recommendedName>
</protein>
<dbReference type="OrthoDB" id="422827at2759"/>
<accession>A0A1Y1YHS7</accession>
<keyword evidence="1" id="KW-1133">Transmembrane helix</keyword>
<proteinExistence type="predicted"/>
<evidence type="ECO:0008006" key="4">
    <source>
        <dbReference type="Google" id="ProtNLM"/>
    </source>
</evidence>
<gene>
    <name evidence="2" type="ORF">K493DRAFT_349981</name>
</gene>
<dbReference type="Proteomes" id="UP000193498">
    <property type="component" value="Unassembled WGS sequence"/>
</dbReference>
<name>A0A1Y1YHS7_9FUNG</name>
<keyword evidence="1" id="KW-0812">Transmembrane</keyword>
<reference evidence="2 3" key="1">
    <citation type="submission" date="2016-07" db="EMBL/GenBank/DDBJ databases">
        <title>Pervasive Adenine N6-methylation of Active Genes in Fungi.</title>
        <authorList>
            <consortium name="DOE Joint Genome Institute"/>
            <person name="Mondo S.J."/>
            <person name="Dannebaum R.O."/>
            <person name="Kuo R.C."/>
            <person name="Labutti K."/>
            <person name="Haridas S."/>
            <person name="Kuo A."/>
            <person name="Salamov A."/>
            <person name="Ahrendt S.R."/>
            <person name="Lipzen A."/>
            <person name="Sullivan W."/>
            <person name="Andreopoulos W.B."/>
            <person name="Clum A."/>
            <person name="Lindquist E."/>
            <person name="Daum C."/>
            <person name="Ramamoorthy G.K."/>
            <person name="Gryganskyi A."/>
            <person name="Culley D."/>
            <person name="Magnuson J.K."/>
            <person name="James T.Y."/>
            <person name="O'Malley M.A."/>
            <person name="Stajich J.E."/>
            <person name="Spatafora J.W."/>
            <person name="Visel A."/>
            <person name="Grigoriev I.V."/>
        </authorList>
    </citation>
    <scope>NUCLEOTIDE SEQUENCE [LARGE SCALE GENOMIC DNA]</scope>
    <source>
        <strain evidence="2 3">CBS 931.73</strain>
    </source>
</reference>
<dbReference type="EMBL" id="MCFE01000130">
    <property type="protein sequence ID" value="ORX97590.1"/>
    <property type="molecule type" value="Genomic_DNA"/>
</dbReference>
<keyword evidence="1" id="KW-0472">Membrane</keyword>
<evidence type="ECO:0000313" key="2">
    <source>
        <dbReference type="EMBL" id="ORX97590.1"/>
    </source>
</evidence>
<evidence type="ECO:0000256" key="1">
    <source>
        <dbReference type="SAM" id="Phobius"/>
    </source>
</evidence>
<evidence type="ECO:0000313" key="3">
    <source>
        <dbReference type="Proteomes" id="UP000193498"/>
    </source>
</evidence>
<feature type="transmembrane region" description="Helical" evidence="1">
    <location>
        <begin position="6"/>
        <end position="25"/>
    </location>
</feature>
<dbReference type="AlphaFoldDB" id="A0A1Y1YHS7"/>